<evidence type="ECO:0000256" key="3">
    <source>
        <dbReference type="ARBA" id="ARBA00022989"/>
    </source>
</evidence>
<feature type="non-terminal residue" evidence="7">
    <location>
        <position position="1"/>
    </location>
</feature>
<evidence type="ECO:0000256" key="6">
    <source>
        <dbReference type="SAM" id="Phobius"/>
    </source>
</evidence>
<evidence type="ECO:0000256" key="5">
    <source>
        <dbReference type="SAM" id="MobiDB-lite"/>
    </source>
</evidence>
<dbReference type="Proteomes" id="UP001220256">
    <property type="component" value="Unassembled WGS sequence"/>
</dbReference>
<evidence type="ECO:0000256" key="4">
    <source>
        <dbReference type="ARBA" id="ARBA00023136"/>
    </source>
</evidence>
<feature type="transmembrane region" description="Helical" evidence="6">
    <location>
        <begin position="211"/>
        <end position="227"/>
    </location>
</feature>
<evidence type="ECO:0000313" key="8">
    <source>
        <dbReference type="Proteomes" id="UP001220256"/>
    </source>
</evidence>
<feature type="compositionally biased region" description="Polar residues" evidence="5">
    <location>
        <begin position="268"/>
        <end position="283"/>
    </location>
</feature>
<feature type="transmembrane region" description="Helical" evidence="6">
    <location>
        <begin position="92"/>
        <end position="110"/>
    </location>
</feature>
<feature type="region of interest" description="Disordered" evidence="5">
    <location>
        <begin position="268"/>
        <end position="287"/>
    </location>
</feature>
<keyword evidence="4 6" id="KW-0472">Membrane</keyword>
<dbReference type="EMBL" id="JAPVEB010000003">
    <property type="protein sequence ID" value="KAJ5270597.1"/>
    <property type="molecule type" value="Genomic_DNA"/>
</dbReference>
<evidence type="ECO:0000313" key="7">
    <source>
        <dbReference type="EMBL" id="KAJ5270597.1"/>
    </source>
</evidence>
<keyword evidence="8" id="KW-1185">Reference proteome</keyword>
<organism evidence="7 8">
    <name type="scientific">Penicillium chrysogenum</name>
    <name type="common">Penicillium notatum</name>
    <dbReference type="NCBI Taxonomy" id="5076"/>
    <lineage>
        <taxon>Eukaryota</taxon>
        <taxon>Fungi</taxon>
        <taxon>Dikarya</taxon>
        <taxon>Ascomycota</taxon>
        <taxon>Pezizomycotina</taxon>
        <taxon>Eurotiomycetes</taxon>
        <taxon>Eurotiomycetidae</taxon>
        <taxon>Eurotiales</taxon>
        <taxon>Aspergillaceae</taxon>
        <taxon>Penicillium</taxon>
        <taxon>Penicillium chrysogenum species complex</taxon>
    </lineage>
</organism>
<name>A0ABQ8WLD2_PENCH</name>
<protein>
    <submittedName>
        <fullName evidence="7">Uncharacterized protein</fullName>
    </submittedName>
</protein>
<gene>
    <name evidence="7" type="ORF">N7505_006355</name>
</gene>
<feature type="transmembrane region" description="Helical" evidence="6">
    <location>
        <begin position="166"/>
        <end position="190"/>
    </location>
</feature>
<accession>A0ABQ8WLD2</accession>
<feature type="transmembrane region" description="Helical" evidence="6">
    <location>
        <begin position="53"/>
        <end position="72"/>
    </location>
</feature>
<keyword evidence="3 6" id="KW-1133">Transmembrane helix</keyword>
<keyword evidence="2 6" id="KW-0812">Transmembrane</keyword>
<dbReference type="InterPro" id="IPR007568">
    <property type="entry name" value="RTA1"/>
</dbReference>
<feature type="transmembrane region" description="Helical" evidence="6">
    <location>
        <begin position="130"/>
        <end position="154"/>
    </location>
</feature>
<reference evidence="7 8" key="1">
    <citation type="journal article" date="2023" name="IMA Fungus">
        <title>Comparative genomic study of the Penicillium genus elucidates a diverse pangenome and 15 lateral gene transfer events.</title>
        <authorList>
            <person name="Petersen C."/>
            <person name="Sorensen T."/>
            <person name="Nielsen M.R."/>
            <person name="Sondergaard T.E."/>
            <person name="Sorensen J.L."/>
            <person name="Fitzpatrick D.A."/>
            <person name="Frisvad J.C."/>
            <person name="Nielsen K.L."/>
        </authorList>
    </citation>
    <scope>NUCLEOTIDE SEQUENCE [LARGE SCALE GENOMIC DNA]</scope>
    <source>
        <strain evidence="7 8">IBT 3361</strain>
    </source>
</reference>
<dbReference type="PANTHER" id="PTHR31465">
    <property type="entry name" value="PROTEIN RTA1-RELATED"/>
    <property type="match status" value="1"/>
</dbReference>
<comment type="caution">
    <text evidence="7">The sequence shown here is derived from an EMBL/GenBank/DDBJ whole genome shotgun (WGS) entry which is preliminary data.</text>
</comment>
<dbReference type="PANTHER" id="PTHR31465:SF1">
    <property type="entry name" value="PROTEIN RTA1-RELATED"/>
    <property type="match status" value="1"/>
</dbReference>
<evidence type="ECO:0000256" key="2">
    <source>
        <dbReference type="ARBA" id="ARBA00022692"/>
    </source>
</evidence>
<sequence>NQWKRKMSTQSSNETAVWAYYRYSPSLIAATVSTVLFGLTTFVHLYQLARYRAWFFIPFVIGGFFEWVGYVGRILSSQESPNWTMGPYIQQSLLLLLAPALFAASIYMILGRMILRLDSEKLCIFKKKWLTKFFVAGDVLSFSVQAAGGGIMAGGSWDSLHLGEKIVVAGLIIQVLFFGFFIITSAIFHIRLYKSPNQQSLVLSGIWQKHMTVLYVASMLIMIRSIFRTVEYAMGNNGYLLRHECDERRPECTHCANRNTACQYASEASVTPPRSNTEESSPCSLPIHPLRASAQTHPTSIPQDQTSIPIEQVECAANLPPTSGLNIRDMELLLHWCSSTYATMAHTAEVEDVFQFLLPTDGLTYPFLLHGVLALSALHIARTENRSDGPSYFSIALEHQNCALALFRPEVLSLNCENSNIVFVFSGILYQLAFAKGPCSPYTETYDPIRDLLQGFDLCRGLREVTGLSWHWVKEGRISDVLIRVDDNKIWPLPDKLQEALSRLSHFNEYYGKDVSNHDTACYASAISSLTDLMEISQGKPRRVELALRWSFNLTDKYVDLLRGRDSMALVILAHYCLLLHRCRHQWWMEDWSLHLARSVWGLLDEHWRPSAIWALKEVGLEV</sequence>
<dbReference type="Pfam" id="PF04479">
    <property type="entry name" value="RTA1"/>
    <property type="match status" value="1"/>
</dbReference>
<evidence type="ECO:0000256" key="1">
    <source>
        <dbReference type="ARBA" id="ARBA00004141"/>
    </source>
</evidence>
<comment type="subcellular location">
    <subcellularLocation>
        <location evidence="1">Membrane</location>
        <topology evidence="1">Multi-pass membrane protein</topology>
    </subcellularLocation>
</comment>
<feature type="transmembrane region" description="Helical" evidence="6">
    <location>
        <begin position="27"/>
        <end position="46"/>
    </location>
</feature>
<proteinExistence type="predicted"/>